<proteinExistence type="predicted"/>
<sequence>MTHANHKDKIEDISIQPELTLTRILTQPSTFALIRTMVATKVYEAWTDLLIQTGAMSQPPPFDIAALDPTPSDATQRALELAQQLVEPSIVNHMIRTYYFAMAINAWKGKIKIKSHLIDDNEKSDEEEEFDREAFWVACVLHDIGVSDELTPTIAEGEPVSEEITPETNFEVRGGTRAHAFVTQDLTPPFSQKRAWLVHEAIALHTSIVEHGDSKGTLGLQWAAMLFDGAATDLTAMKLGKLAPGTVATVLQKHPKLDFHTLFPEKLRKECAARPCCLITQTAKIGLFEIMEKSGATFVKYESSSSS</sequence>
<name>A0A7S4T322_9STRA</name>
<dbReference type="PANTHER" id="PTHR35569">
    <property type="entry name" value="CYANAMIDE HYDRATASE DDI2-RELATED"/>
    <property type="match status" value="1"/>
</dbReference>
<evidence type="ECO:0008006" key="2">
    <source>
        <dbReference type="Google" id="ProtNLM"/>
    </source>
</evidence>
<dbReference type="SUPFAM" id="SSF109604">
    <property type="entry name" value="HD-domain/PDEase-like"/>
    <property type="match status" value="1"/>
</dbReference>
<protein>
    <recommendedName>
        <fullName evidence="2">HD domain-containing protein</fullName>
    </recommendedName>
</protein>
<dbReference type="EMBL" id="HBNS01058698">
    <property type="protein sequence ID" value="CAE4664085.1"/>
    <property type="molecule type" value="Transcribed_RNA"/>
</dbReference>
<organism evidence="1">
    <name type="scientific">Ditylum brightwellii</name>
    <dbReference type="NCBI Taxonomy" id="49249"/>
    <lineage>
        <taxon>Eukaryota</taxon>
        <taxon>Sar</taxon>
        <taxon>Stramenopiles</taxon>
        <taxon>Ochrophyta</taxon>
        <taxon>Bacillariophyta</taxon>
        <taxon>Mediophyceae</taxon>
        <taxon>Lithodesmiophycidae</taxon>
        <taxon>Lithodesmiales</taxon>
        <taxon>Lithodesmiaceae</taxon>
        <taxon>Ditylum</taxon>
    </lineage>
</organism>
<dbReference type="PANTHER" id="PTHR35569:SF1">
    <property type="entry name" value="CYANAMIDE HYDRATASE DDI2-RELATED"/>
    <property type="match status" value="1"/>
</dbReference>
<evidence type="ECO:0000313" key="1">
    <source>
        <dbReference type="EMBL" id="CAE4664085.1"/>
    </source>
</evidence>
<dbReference type="AlphaFoldDB" id="A0A7S4T322"/>
<accession>A0A7S4T322</accession>
<reference evidence="1" key="1">
    <citation type="submission" date="2021-01" db="EMBL/GenBank/DDBJ databases">
        <authorList>
            <person name="Corre E."/>
            <person name="Pelletier E."/>
            <person name="Niang G."/>
            <person name="Scheremetjew M."/>
            <person name="Finn R."/>
            <person name="Kale V."/>
            <person name="Holt S."/>
            <person name="Cochrane G."/>
            <person name="Meng A."/>
            <person name="Brown T."/>
            <person name="Cohen L."/>
        </authorList>
    </citation>
    <scope>NUCLEOTIDE SEQUENCE</scope>
    <source>
        <strain evidence="1">GSO104</strain>
    </source>
</reference>
<gene>
    <name evidence="1" type="ORF">DBRI00130_LOCUS42208</name>
</gene>